<gene>
    <name evidence="2" type="ORF">FHX39_000630</name>
</gene>
<dbReference type="EMBL" id="JACHZG010000001">
    <property type="protein sequence ID" value="MBB3325686.1"/>
    <property type="molecule type" value="Genomic_DNA"/>
</dbReference>
<reference evidence="2 3" key="1">
    <citation type="submission" date="2020-08" db="EMBL/GenBank/DDBJ databases">
        <title>Sequencing the genomes of 1000 actinobacteria strains.</title>
        <authorList>
            <person name="Klenk H.-P."/>
        </authorList>
    </citation>
    <scope>NUCLEOTIDE SEQUENCE [LARGE SCALE GENOMIC DNA]</scope>
    <source>
        <strain evidence="2 3">DSM 11053</strain>
    </source>
</reference>
<evidence type="ECO:0000313" key="3">
    <source>
        <dbReference type="Proteomes" id="UP000565572"/>
    </source>
</evidence>
<name>A0A7W5P6C6_9ACTN</name>
<proteinExistence type="predicted"/>
<dbReference type="RefSeq" id="WP_183336739.1">
    <property type="nucleotide sequence ID" value="NZ_JACHZG010000001.1"/>
</dbReference>
<dbReference type="AlphaFoldDB" id="A0A7W5P6C6"/>
<protein>
    <submittedName>
        <fullName evidence="2">Uncharacterized protein</fullName>
    </submittedName>
</protein>
<evidence type="ECO:0000256" key="1">
    <source>
        <dbReference type="SAM" id="MobiDB-lite"/>
    </source>
</evidence>
<evidence type="ECO:0000313" key="2">
    <source>
        <dbReference type="EMBL" id="MBB3325686.1"/>
    </source>
</evidence>
<feature type="compositionally biased region" description="Basic and acidic residues" evidence="1">
    <location>
        <begin position="86"/>
        <end position="96"/>
    </location>
</feature>
<comment type="caution">
    <text evidence="2">The sequence shown here is derived from an EMBL/GenBank/DDBJ whole genome shotgun (WGS) entry which is preliminary data.</text>
</comment>
<dbReference type="Proteomes" id="UP000565572">
    <property type="component" value="Unassembled WGS sequence"/>
</dbReference>
<accession>A0A7W5P6C6</accession>
<keyword evidence="3" id="KW-1185">Reference proteome</keyword>
<organism evidence="2 3">
    <name type="scientific">Microlunatus antarcticus</name>
    <dbReference type="NCBI Taxonomy" id="53388"/>
    <lineage>
        <taxon>Bacteria</taxon>
        <taxon>Bacillati</taxon>
        <taxon>Actinomycetota</taxon>
        <taxon>Actinomycetes</taxon>
        <taxon>Propionibacteriales</taxon>
        <taxon>Propionibacteriaceae</taxon>
        <taxon>Microlunatus</taxon>
    </lineage>
</organism>
<feature type="region of interest" description="Disordered" evidence="1">
    <location>
        <begin position="50"/>
        <end position="102"/>
    </location>
</feature>
<sequence length="102" mass="12195">MARSERDVERTEDGRFLVIDGRRWRATDPLIPDERRHELQTVLMAWRREVKRTRGTDEERTSRDGVQATKVALGERGTPWWEQTEDERRTRWETHVEGPGPR</sequence>
<feature type="compositionally biased region" description="Basic and acidic residues" evidence="1">
    <location>
        <begin position="50"/>
        <end position="63"/>
    </location>
</feature>